<dbReference type="EMBL" id="CP012559">
    <property type="protein sequence ID" value="ALB28890.1"/>
    <property type="molecule type" value="Genomic_DNA"/>
</dbReference>
<protein>
    <submittedName>
        <fullName evidence="2">Uncharacterized protein</fullName>
    </submittedName>
</protein>
<feature type="transmembrane region" description="Helical" evidence="1">
    <location>
        <begin position="49"/>
        <end position="75"/>
    </location>
</feature>
<keyword evidence="1" id="KW-0812">Transmembrane</keyword>
<dbReference type="KEGG" id="lhi:JP39_05675"/>
<proteinExistence type="predicted"/>
<dbReference type="Proteomes" id="UP000061546">
    <property type="component" value="Chromosome"/>
</dbReference>
<evidence type="ECO:0000256" key="1">
    <source>
        <dbReference type="SAM" id="Phobius"/>
    </source>
</evidence>
<dbReference type="RefSeq" id="WP_041501607.1">
    <property type="nucleotide sequence ID" value="NZ_BJDV01000013.1"/>
</dbReference>
<evidence type="ECO:0000313" key="2">
    <source>
        <dbReference type="EMBL" id="ALB28890.1"/>
    </source>
</evidence>
<keyword evidence="1" id="KW-1133">Transmembrane helix</keyword>
<dbReference type="AlphaFoldDB" id="A0A0K2LC97"/>
<name>A0A0K2LC97_9LACO</name>
<keyword evidence="3" id="KW-1185">Reference proteome</keyword>
<feature type="transmembrane region" description="Helical" evidence="1">
    <location>
        <begin position="14"/>
        <end position="37"/>
    </location>
</feature>
<keyword evidence="1" id="KW-0472">Membrane</keyword>
<reference evidence="2 3" key="1">
    <citation type="submission" date="2015-08" db="EMBL/GenBank/DDBJ databases">
        <title>Genomic sequence of Lactobacillus heilongjiangensis DSM 28069, isolated from Chinese traditional pickle.</title>
        <authorList>
            <person name="Jiang X."/>
            <person name="Zheng B."/>
            <person name="Cheng H."/>
        </authorList>
    </citation>
    <scope>NUCLEOTIDE SEQUENCE [LARGE SCALE GENOMIC DNA]</scope>
    <source>
        <strain evidence="2 3">DSM 28069</strain>
    </source>
</reference>
<evidence type="ECO:0000313" key="3">
    <source>
        <dbReference type="Proteomes" id="UP000061546"/>
    </source>
</evidence>
<gene>
    <name evidence="2" type="ORF">JP39_05675</name>
</gene>
<organism evidence="2 3">
    <name type="scientific">Companilactobacillus heilongjiangensis</name>
    <dbReference type="NCBI Taxonomy" id="1074467"/>
    <lineage>
        <taxon>Bacteria</taxon>
        <taxon>Bacillati</taxon>
        <taxon>Bacillota</taxon>
        <taxon>Bacilli</taxon>
        <taxon>Lactobacillales</taxon>
        <taxon>Lactobacillaceae</taxon>
        <taxon>Companilactobacillus</taxon>
    </lineage>
</organism>
<accession>A0A0K2LC97</accession>
<sequence>MHTRLSKGPKNKDILSIVIHCMSEIVFQILMVGSMLFNYPIVASIRRLIFWIAIVGLFFGFFPLFFVIWIGVWGWSLVLMLMGK</sequence>